<comment type="caution">
    <text evidence="3">The sequence shown here is derived from an EMBL/GenBank/DDBJ whole genome shotgun (WGS) entry which is preliminary data.</text>
</comment>
<accession>A0ABR9WB06</accession>
<evidence type="ECO:0000256" key="1">
    <source>
        <dbReference type="ARBA" id="ARBA00008635"/>
    </source>
</evidence>
<dbReference type="InterPro" id="IPR034660">
    <property type="entry name" value="DinB/YfiT-like"/>
</dbReference>
<organism evidence="3 4">
    <name type="scientific">Dyadobacter subterraneus</name>
    <dbReference type="NCBI Taxonomy" id="2773304"/>
    <lineage>
        <taxon>Bacteria</taxon>
        <taxon>Pseudomonadati</taxon>
        <taxon>Bacteroidota</taxon>
        <taxon>Cytophagia</taxon>
        <taxon>Cytophagales</taxon>
        <taxon>Spirosomataceae</taxon>
        <taxon>Dyadobacter</taxon>
    </lineage>
</organism>
<dbReference type="Proteomes" id="UP000634134">
    <property type="component" value="Unassembled WGS sequence"/>
</dbReference>
<evidence type="ECO:0000313" key="4">
    <source>
        <dbReference type="Proteomes" id="UP000634134"/>
    </source>
</evidence>
<gene>
    <name evidence="3" type="ORF">IEE83_12250</name>
</gene>
<proteinExistence type="inferred from homology"/>
<dbReference type="Pfam" id="PF05163">
    <property type="entry name" value="DinB"/>
    <property type="match status" value="1"/>
</dbReference>
<evidence type="ECO:0000256" key="2">
    <source>
        <dbReference type="ARBA" id="ARBA00022723"/>
    </source>
</evidence>
<keyword evidence="2" id="KW-0479">Metal-binding</keyword>
<dbReference type="InterPro" id="IPR007837">
    <property type="entry name" value="DinB"/>
</dbReference>
<dbReference type="PANTHER" id="PTHR37302">
    <property type="entry name" value="SLR1116 PROTEIN"/>
    <property type="match status" value="1"/>
</dbReference>
<sequence>MNDYFYRLFDFNNWANNFICNHLSENEIRDEDCIKLMSHLFLAQSNWYYRIINQQNDQPVWQILELAKLPELLNDNGTAWLDYIQGLDKQKFIEQIDYNNLAGQPFSNTIQDTLAHVVNHATYHRGQIVRRIRELGHIPPSTDYIQYARIFPSTT</sequence>
<dbReference type="SUPFAM" id="SSF109854">
    <property type="entry name" value="DinB/YfiT-like putative metalloenzymes"/>
    <property type="match status" value="1"/>
</dbReference>
<dbReference type="RefSeq" id="WP_194120846.1">
    <property type="nucleotide sequence ID" value="NZ_JACYGY010000001.1"/>
</dbReference>
<name>A0ABR9WB06_9BACT</name>
<reference evidence="4" key="1">
    <citation type="submission" date="2023-07" db="EMBL/GenBank/DDBJ databases">
        <title>Dyadobacter sp. nov 'subterranea' isolated from contaminted grondwater.</title>
        <authorList>
            <person name="Szabo I."/>
            <person name="Al-Omari J."/>
            <person name="Szerdahelyi S.G."/>
            <person name="Rado J."/>
        </authorList>
    </citation>
    <scope>NUCLEOTIDE SEQUENCE [LARGE SCALE GENOMIC DNA]</scope>
    <source>
        <strain evidence="4">UP-52</strain>
    </source>
</reference>
<dbReference type="EMBL" id="JACYGY010000001">
    <property type="protein sequence ID" value="MBE9462657.1"/>
    <property type="molecule type" value="Genomic_DNA"/>
</dbReference>
<keyword evidence="4" id="KW-1185">Reference proteome</keyword>
<dbReference type="Gene3D" id="1.20.120.450">
    <property type="entry name" value="dinb family like domain"/>
    <property type="match status" value="1"/>
</dbReference>
<protein>
    <submittedName>
        <fullName evidence="3">DinB family protein</fullName>
    </submittedName>
</protein>
<dbReference type="PANTHER" id="PTHR37302:SF3">
    <property type="entry name" value="DAMAGE-INDUCIBLE PROTEIN DINB"/>
    <property type="match status" value="1"/>
</dbReference>
<comment type="similarity">
    <text evidence="1">Belongs to the DinB family.</text>
</comment>
<evidence type="ECO:0000313" key="3">
    <source>
        <dbReference type="EMBL" id="MBE9462657.1"/>
    </source>
</evidence>